<sequence>MTTLQLPKQTSLDPLPPLPASPIPPPRPPSHESVILPQLPPSISPEPRRTPPTPGTSSHSADPSPRSPQPEPASVHPPFKHLHRRSSTSLTLSLSLLTSPTAVFIPKQAAFAIAAAERGGTRSGTGSTGAISGWGDQLEEELDRKLFRASVQRRSAVRMESRDGREATAGNVDESAEDSVEPAGASKRSLRDGKWATGEAMTFRSRHGSRLVSSAASVPSALEGPRSDPPADVDPPPPPTQIDPSAPVCSEPESETDGGLPSVESADPNGAFDAAEVEGADSTGERAPGSVDGDRTDPTPCDPPLPTSVPAPDPDPSALAPDPSHPPPPSEEPPQTAHDPSQPNPLTPPSQTPSEVPPSPPRNPIAKTPTSFPTFEMQRLIDKEDALRQELGEKRAAWFEMRYDVDALREEGALYDERQLQVGRWLVVPDVIHPPAFPLTKMSRYFHYPPGAFTQQADRIVVDLLAESLHLLGPLIATNSVSPLVLERLVNVSKAYSPEVGADIAKQIATVATFGRPATRHRETG</sequence>
<evidence type="ECO:0000313" key="2">
    <source>
        <dbReference type="EMBL" id="RKO92871.1"/>
    </source>
</evidence>
<dbReference type="EMBL" id="KZ994464">
    <property type="protein sequence ID" value="RKO92871.1"/>
    <property type="molecule type" value="Genomic_DNA"/>
</dbReference>
<feature type="compositionally biased region" description="Low complexity" evidence="1">
    <location>
        <begin position="210"/>
        <end position="222"/>
    </location>
</feature>
<feature type="compositionally biased region" description="Pro residues" evidence="1">
    <location>
        <begin position="300"/>
        <end position="315"/>
    </location>
</feature>
<feature type="region of interest" description="Disordered" evidence="1">
    <location>
        <begin position="152"/>
        <end position="372"/>
    </location>
</feature>
<reference evidence="3" key="1">
    <citation type="journal article" date="2018" name="Nat. Microbiol.">
        <title>Leveraging single-cell genomics to expand the fungal tree of life.</title>
        <authorList>
            <person name="Ahrendt S.R."/>
            <person name="Quandt C.A."/>
            <person name="Ciobanu D."/>
            <person name="Clum A."/>
            <person name="Salamov A."/>
            <person name="Andreopoulos B."/>
            <person name="Cheng J.F."/>
            <person name="Woyke T."/>
            <person name="Pelin A."/>
            <person name="Henrissat B."/>
            <person name="Reynolds N.K."/>
            <person name="Benny G.L."/>
            <person name="Smith M.E."/>
            <person name="James T.Y."/>
            <person name="Grigoriev I.V."/>
        </authorList>
    </citation>
    <scope>NUCLEOTIDE SEQUENCE [LARGE SCALE GENOMIC DNA]</scope>
</reference>
<accession>A0A4P9WIZ0</accession>
<gene>
    <name evidence="2" type="ORF">BDK51DRAFT_43604</name>
</gene>
<evidence type="ECO:0000256" key="1">
    <source>
        <dbReference type="SAM" id="MobiDB-lite"/>
    </source>
</evidence>
<feature type="compositionally biased region" description="Pro residues" evidence="1">
    <location>
        <begin position="323"/>
        <end position="332"/>
    </location>
</feature>
<dbReference type="AlphaFoldDB" id="A0A4P9WIZ0"/>
<feature type="compositionally biased region" description="Pro residues" evidence="1">
    <location>
        <begin position="342"/>
        <end position="363"/>
    </location>
</feature>
<keyword evidence="3" id="KW-1185">Reference proteome</keyword>
<feature type="compositionally biased region" description="Pro residues" evidence="1">
    <location>
        <begin position="14"/>
        <end position="28"/>
    </location>
</feature>
<feature type="compositionally biased region" description="Pro residues" evidence="1">
    <location>
        <begin position="232"/>
        <end position="241"/>
    </location>
</feature>
<organism evidence="2 3">
    <name type="scientific">Blyttiomyces helicus</name>
    <dbReference type="NCBI Taxonomy" id="388810"/>
    <lineage>
        <taxon>Eukaryota</taxon>
        <taxon>Fungi</taxon>
        <taxon>Fungi incertae sedis</taxon>
        <taxon>Chytridiomycota</taxon>
        <taxon>Chytridiomycota incertae sedis</taxon>
        <taxon>Chytridiomycetes</taxon>
        <taxon>Chytridiomycetes incertae sedis</taxon>
        <taxon>Blyttiomyces</taxon>
    </lineage>
</organism>
<feature type="region of interest" description="Disordered" evidence="1">
    <location>
        <begin position="1"/>
        <end position="90"/>
    </location>
</feature>
<dbReference type="Proteomes" id="UP000269721">
    <property type="component" value="Unassembled WGS sequence"/>
</dbReference>
<proteinExistence type="predicted"/>
<protein>
    <submittedName>
        <fullName evidence="2">Uncharacterized protein</fullName>
    </submittedName>
</protein>
<name>A0A4P9WIZ0_9FUNG</name>
<feature type="compositionally biased region" description="Polar residues" evidence="1">
    <location>
        <begin position="1"/>
        <end position="10"/>
    </location>
</feature>
<feature type="compositionally biased region" description="Basic and acidic residues" evidence="1">
    <location>
        <begin position="157"/>
        <end position="166"/>
    </location>
</feature>
<evidence type="ECO:0000313" key="3">
    <source>
        <dbReference type="Proteomes" id="UP000269721"/>
    </source>
</evidence>
<feature type="compositionally biased region" description="Pro residues" evidence="1">
    <location>
        <begin position="38"/>
        <end position="54"/>
    </location>
</feature>